<evidence type="ECO:0000256" key="1">
    <source>
        <dbReference type="SAM" id="MobiDB-lite"/>
    </source>
</evidence>
<gene>
    <name evidence="3" type="ORF">SMACR_09355</name>
</gene>
<feature type="compositionally biased region" description="Basic and acidic residues" evidence="1">
    <location>
        <begin position="73"/>
        <end position="82"/>
    </location>
</feature>
<feature type="region of interest" description="Disordered" evidence="1">
    <location>
        <begin position="73"/>
        <end position="131"/>
    </location>
</feature>
<sequence>MWPPTRRESPDAMQVNGPSSLPVSSSWVERAKVHRALFEFINWVARMGAKKPVSSKIKSLPVRLLQELLEAQGRPKPERQSLDDNTLCSRVYETQEADAQHHKDRSSSSDSEGDGNPGHSTWALRPAYSPQ</sequence>
<feature type="domain" description="Proteasome component Ecm29 N-terminal" evidence="2">
    <location>
        <begin position="25"/>
        <end position="94"/>
    </location>
</feature>
<dbReference type="Pfam" id="PF13001">
    <property type="entry name" value="ECM29_N"/>
    <property type="match status" value="1"/>
</dbReference>
<dbReference type="EMBL" id="NMPR01000259">
    <property type="protein sequence ID" value="KAA8624110.1"/>
    <property type="molecule type" value="Genomic_DNA"/>
</dbReference>
<evidence type="ECO:0000313" key="3">
    <source>
        <dbReference type="EMBL" id="KAA8624110.1"/>
    </source>
</evidence>
<dbReference type="GO" id="GO:0043248">
    <property type="term" value="P:proteasome assembly"/>
    <property type="evidence" value="ECO:0007669"/>
    <property type="project" value="InterPro"/>
</dbReference>
<protein>
    <recommendedName>
        <fullName evidence="2">Proteasome component Ecm29 N-terminal domain-containing protein</fullName>
    </recommendedName>
</protein>
<proteinExistence type="predicted"/>
<organism evidence="3 4">
    <name type="scientific">Sordaria macrospora</name>
    <dbReference type="NCBI Taxonomy" id="5147"/>
    <lineage>
        <taxon>Eukaryota</taxon>
        <taxon>Fungi</taxon>
        <taxon>Dikarya</taxon>
        <taxon>Ascomycota</taxon>
        <taxon>Pezizomycotina</taxon>
        <taxon>Sordariomycetes</taxon>
        <taxon>Sordariomycetidae</taxon>
        <taxon>Sordariales</taxon>
        <taxon>Sordariaceae</taxon>
        <taxon>Sordaria</taxon>
    </lineage>
</organism>
<dbReference type="GO" id="GO:0060090">
    <property type="term" value="F:molecular adaptor activity"/>
    <property type="evidence" value="ECO:0007669"/>
    <property type="project" value="InterPro"/>
</dbReference>
<evidence type="ECO:0000313" key="4">
    <source>
        <dbReference type="Proteomes" id="UP000433876"/>
    </source>
</evidence>
<dbReference type="VEuPathDB" id="FungiDB:SMAC_09355"/>
<dbReference type="AlphaFoldDB" id="A0A8S8ZBX8"/>
<feature type="region of interest" description="Disordered" evidence="1">
    <location>
        <begin position="1"/>
        <end position="24"/>
    </location>
</feature>
<name>A0A8S8ZBX8_SORMA</name>
<feature type="compositionally biased region" description="Basic and acidic residues" evidence="1">
    <location>
        <begin position="1"/>
        <end position="10"/>
    </location>
</feature>
<feature type="compositionally biased region" description="Basic and acidic residues" evidence="1">
    <location>
        <begin position="98"/>
        <end position="107"/>
    </location>
</feature>
<reference evidence="3 4" key="1">
    <citation type="submission" date="2017-07" db="EMBL/GenBank/DDBJ databases">
        <title>Genome sequence of the Sordaria macrospora wild type strain R19027.</title>
        <authorList>
            <person name="Nowrousian M."/>
            <person name="Teichert I."/>
            <person name="Kueck U."/>
        </authorList>
    </citation>
    <scope>NUCLEOTIDE SEQUENCE [LARGE SCALE GENOMIC DNA]</scope>
    <source>
        <strain evidence="3 4">R19027</strain>
        <tissue evidence="3">Mycelium</tissue>
    </source>
</reference>
<dbReference type="InterPro" id="IPR024372">
    <property type="entry name" value="Ecm29_N"/>
</dbReference>
<comment type="caution">
    <text evidence="3">The sequence shown here is derived from an EMBL/GenBank/DDBJ whole genome shotgun (WGS) entry which is preliminary data.</text>
</comment>
<dbReference type="Proteomes" id="UP000433876">
    <property type="component" value="Unassembled WGS sequence"/>
</dbReference>
<accession>A0A8S8ZBX8</accession>
<evidence type="ECO:0000259" key="2">
    <source>
        <dbReference type="Pfam" id="PF13001"/>
    </source>
</evidence>